<dbReference type="SUPFAM" id="SSF56219">
    <property type="entry name" value="DNase I-like"/>
    <property type="match status" value="1"/>
</dbReference>
<dbReference type="Proteomes" id="UP000783871">
    <property type="component" value="Unassembled WGS sequence"/>
</dbReference>
<evidence type="ECO:0000313" key="2">
    <source>
        <dbReference type="EMBL" id="NJP33548.1"/>
    </source>
</evidence>
<organism evidence="2 3">
    <name type="scientific">Micromonospora thermarum</name>
    <dbReference type="NCBI Taxonomy" id="2720024"/>
    <lineage>
        <taxon>Bacteria</taxon>
        <taxon>Bacillati</taxon>
        <taxon>Actinomycetota</taxon>
        <taxon>Actinomycetes</taxon>
        <taxon>Micromonosporales</taxon>
        <taxon>Micromonosporaceae</taxon>
        <taxon>Micromonospora</taxon>
    </lineage>
</organism>
<dbReference type="Gene3D" id="3.60.10.10">
    <property type="entry name" value="Endonuclease/exonuclease/phosphatase"/>
    <property type="match status" value="1"/>
</dbReference>
<keyword evidence="2" id="KW-0540">Nuclease</keyword>
<evidence type="ECO:0000256" key="1">
    <source>
        <dbReference type="SAM" id="SignalP"/>
    </source>
</evidence>
<keyword evidence="3" id="KW-1185">Reference proteome</keyword>
<feature type="chain" id="PRO_5046600174" evidence="1">
    <location>
        <begin position="32"/>
        <end position="282"/>
    </location>
</feature>
<keyword evidence="2" id="KW-0255">Endonuclease</keyword>
<sequence>MAGRSYRFLRRLMAVVCLLSVAALPAGSSGAGPAGSTRIRVLQMNLCNSGMAGCYTGRSVTEASTVIRTEKPGLVALNEVCEGDVDALERTMADVHTGGTVVAAFKAARNRRTGGPYRCLNGQAYGVGLLAHIPAPYGGHTVHSGIYPMQDATDPEERAWLCVDATGALYACTTHLAYTSPVLALAQCAYLLGTAIPLVRLRDPHQPAVLSGDLNLRHGGSPDVRSCVPSDYLHIHDGAVQQLMATGGFTVHSSRSVGMGGTTDHASFLVTLTADRRRSRSH</sequence>
<gene>
    <name evidence="2" type="ORF">HCJ94_16545</name>
</gene>
<reference evidence="2 3" key="1">
    <citation type="submission" date="2020-03" db="EMBL/GenBank/DDBJ databases">
        <title>WGS of actinomycetes isolated from Thailand.</title>
        <authorList>
            <person name="Thawai C."/>
        </authorList>
    </citation>
    <scope>NUCLEOTIDE SEQUENCE [LARGE SCALE GENOMIC DNA]</scope>
    <source>
        <strain evidence="2 3">HSS6-12</strain>
    </source>
</reference>
<name>A0ABX0ZC45_9ACTN</name>
<feature type="signal peptide" evidence="1">
    <location>
        <begin position="1"/>
        <end position="31"/>
    </location>
</feature>
<keyword evidence="2" id="KW-0378">Hydrolase</keyword>
<proteinExistence type="predicted"/>
<dbReference type="EMBL" id="JAATEO010000017">
    <property type="protein sequence ID" value="NJP33548.1"/>
    <property type="molecule type" value="Genomic_DNA"/>
</dbReference>
<accession>A0ABX0ZC45</accession>
<dbReference type="GO" id="GO:0004519">
    <property type="term" value="F:endonuclease activity"/>
    <property type="evidence" value="ECO:0007669"/>
    <property type="project" value="UniProtKB-KW"/>
</dbReference>
<protein>
    <submittedName>
        <fullName evidence="2">Endonuclease/exonuclease/phosphatase family protein</fullName>
    </submittedName>
</protein>
<evidence type="ECO:0000313" key="3">
    <source>
        <dbReference type="Proteomes" id="UP000783871"/>
    </source>
</evidence>
<comment type="caution">
    <text evidence="2">The sequence shown here is derived from an EMBL/GenBank/DDBJ whole genome shotgun (WGS) entry which is preliminary data.</text>
</comment>
<keyword evidence="1" id="KW-0732">Signal</keyword>
<dbReference type="InterPro" id="IPR036691">
    <property type="entry name" value="Endo/exonu/phosph_ase_sf"/>
</dbReference>